<accession>A0ACA9LRW2</accession>
<protein>
    <submittedName>
        <fullName evidence="1">1615_t:CDS:1</fullName>
    </submittedName>
</protein>
<evidence type="ECO:0000313" key="1">
    <source>
        <dbReference type="EMBL" id="CAG8542693.1"/>
    </source>
</evidence>
<proteinExistence type="predicted"/>
<organism evidence="1 2">
    <name type="scientific">Scutellospora calospora</name>
    <dbReference type="NCBI Taxonomy" id="85575"/>
    <lineage>
        <taxon>Eukaryota</taxon>
        <taxon>Fungi</taxon>
        <taxon>Fungi incertae sedis</taxon>
        <taxon>Mucoromycota</taxon>
        <taxon>Glomeromycotina</taxon>
        <taxon>Glomeromycetes</taxon>
        <taxon>Diversisporales</taxon>
        <taxon>Gigasporaceae</taxon>
        <taxon>Scutellospora</taxon>
    </lineage>
</organism>
<feature type="non-terminal residue" evidence="1">
    <location>
        <position position="1"/>
    </location>
</feature>
<comment type="caution">
    <text evidence="1">The sequence shown here is derived from an EMBL/GenBank/DDBJ whole genome shotgun (WGS) entry which is preliminary data.</text>
</comment>
<keyword evidence="2" id="KW-1185">Reference proteome</keyword>
<sequence>MLDIIDSIADIVKPFLPFVSFVINIISSVKDAYQKAQYNKKTCTVLVIYVKTAQLSIQALIH</sequence>
<dbReference type="EMBL" id="CAJVPM010007169">
    <property type="protein sequence ID" value="CAG8542693.1"/>
    <property type="molecule type" value="Genomic_DNA"/>
</dbReference>
<name>A0ACA9LRW2_9GLOM</name>
<evidence type="ECO:0000313" key="2">
    <source>
        <dbReference type="Proteomes" id="UP000789860"/>
    </source>
</evidence>
<dbReference type="Proteomes" id="UP000789860">
    <property type="component" value="Unassembled WGS sequence"/>
</dbReference>
<gene>
    <name evidence="1" type="ORF">SCALOS_LOCUS4898</name>
</gene>
<reference evidence="1" key="1">
    <citation type="submission" date="2021-06" db="EMBL/GenBank/DDBJ databases">
        <authorList>
            <person name="Kallberg Y."/>
            <person name="Tangrot J."/>
            <person name="Rosling A."/>
        </authorList>
    </citation>
    <scope>NUCLEOTIDE SEQUENCE</scope>
    <source>
        <strain evidence="1">AU212A</strain>
    </source>
</reference>